<dbReference type="InterPro" id="IPR041233">
    <property type="entry name" value="Melibiase_C"/>
</dbReference>
<dbReference type="SUPFAM" id="SSF51011">
    <property type="entry name" value="Glycosyl hydrolase domain"/>
    <property type="match status" value="1"/>
</dbReference>
<evidence type="ECO:0000256" key="6">
    <source>
        <dbReference type="ARBA" id="ARBA00023295"/>
    </source>
</evidence>
<dbReference type="Proteomes" id="UP000492821">
    <property type="component" value="Unassembled WGS sequence"/>
</dbReference>
<feature type="domain" description="Alpha galactosidase C-terminal" evidence="9">
    <location>
        <begin position="343"/>
        <end position="405"/>
    </location>
</feature>
<keyword evidence="4 8" id="KW-0732">Signal</keyword>
<dbReference type="EC" id="3.2.1.-" evidence="7"/>
<dbReference type="Pfam" id="PF16499">
    <property type="entry name" value="Melibiase_2"/>
    <property type="match status" value="1"/>
</dbReference>
<feature type="chain" id="PRO_5028955044" description="Alpha-galactosidase" evidence="8">
    <location>
        <begin position="20"/>
        <end position="411"/>
    </location>
</feature>
<evidence type="ECO:0000256" key="7">
    <source>
        <dbReference type="RuleBase" id="RU361168"/>
    </source>
</evidence>
<dbReference type="PANTHER" id="PTHR11452">
    <property type="entry name" value="ALPHA-GALACTOSIDASE/ALPHA-N-ACETYLGALACTOSAMINIDASE"/>
    <property type="match status" value="1"/>
</dbReference>
<keyword evidence="5 7" id="KW-0378">Hydrolase</keyword>
<proteinExistence type="inferred from homology"/>
<keyword evidence="10" id="KW-1185">Reference proteome</keyword>
<dbReference type="GO" id="GO:0005737">
    <property type="term" value="C:cytoplasm"/>
    <property type="evidence" value="ECO:0007669"/>
    <property type="project" value="TreeGrafter"/>
</dbReference>
<accession>A0A7E4VJU6</accession>
<dbReference type="AlphaFoldDB" id="A0A7E4VJU6"/>
<name>A0A7E4VJU6_PANRE</name>
<dbReference type="InterPro" id="IPR013785">
    <property type="entry name" value="Aldolase_TIM"/>
</dbReference>
<dbReference type="Gene3D" id="3.20.20.70">
    <property type="entry name" value="Aldolase class I"/>
    <property type="match status" value="1"/>
</dbReference>
<dbReference type="InterPro" id="IPR002241">
    <property type="entry name" value="Glyco_hydro_27"/>
</dbReference>
<reference evidence="10" key="1">
    <citation type="journal article" date="2013" name="Genetics">
        <title>The draft genome and transcriptome of Panagrellus redivivus are shaped by the harsh demands of a free-living lifestyle.</title>
        <authorList>
            <person name="Srinivasan J."/>
            <person name="Dillman A.R."/>
            <person name="Macchietto M.G."/>
            <person name="Heikkinen L."/>
            <person name="Lakso M."/>
            <person name="Fracchia K.M."/>
            <person name="Antoshechkin I."/>
            <person name="Mortazavi A."/>
            <person name="Wong G."/>
            <person name="Sternberg P.W."/>
        </authorList>
    </citation>
    <scope>NUCLEOTIDE SEQUENCE [LARGE SCALE GENOMIC DNA]</scope>
    <source>
        <strain evidence="10">MT8872</strain>
    </source>
</reference>
<dbReference type="PROSITE" id="PS00512">
    <property type="entry name" value="ALPHA_GALACTOSIDASE"/>
    <property type="match status" value="1"/>
</dbReference>
<keyword evidence="6 7" id="KW-0326">Glycosidase</keyword>
<keyword evidence="7" id="KW-1015">Disulfide bond</keyword>
<organism evidence="10 11">
    <name type="scientific">Panagrellus redivivus</name>
    <name type="common">Microworm</name>
    <dbReference type="NCBI Taxonomy" id="6233"/>
    <lineage>
        <taxon>Eukaryota</taxon>
        <taxon>Metazoa</taxon>
        <taxon>Ecdysozoa</taxon>
        <taxon>Nematoda</taxon>
        <taxon>Chromadorea</taxon>
        <taxon>Rhabditida</taxon>
        <taxon>Tylenchina</taxon>
        <taxon>Panagrolaimomorpha</taxon>
        <taxon>Panagrolaimoidea</taxon>
        <taxon>Panagrolaimidae</taxon>
        <taxon>Panagrellus</taxon>
    </lineage>
</organism>
<sequence length="411" mass="46517">MRASLIVVAFYHLIQLSVALNNGLAKKPPMGWNSWVRFLCETDCVQNPNTCISSKLYQTMADFLIEEGYTDVGYTSVNVDDCWMSDARNKEGTLPANQTRFPDGILALAEFMHNRNLTFGIYQTVDTLTCQKYPGSFGHFKKDAETFAKWHVDYLKLDSCGLNGTLMPRAYKTMGKALNHTSRPILYSCSWPLGMLDKYSELINYTEIAAYCNTWRNYYDVLPEWDTILRIIDWYTLQQNTLAAVHGPGAWNDPDMIVVGNPGLTDDQARVQMTLWSIWSAPLIMSNDLRLVTASQKAILTNKDVIAIDQDELANFGKHLFFLDGFDVYRKNVTPVNAQETSLAFGILNRYNKSRPFHAPISILGMRSEKGYHVKDLWAGTDLGLFKGEENISFSVPATGITFIKAELDNR</sequence>
<comment type="subunit">
    <text evidence="7">Homodimer.</text>
</comment>
<reference evidence="11" key="2">
    <citation type="submission" date="2020-10" db="UniProtKB">
        <authorList>
            <consortium name="WormBaseParasite"/>
        </authorList>
    </citation>
    <scope>IDENTIFICATION</scope>
</reference>
<dbReference type="WBParaSite" id="Pan_g22034.t1">
    <property type="protein sequence ID" value="Pan_g22034.t1"/>
    <property type="gene ID" value="Pan_g22034"/>
</dbReference>
<dbReference type="GO" id="GO:0004557">
    <property type="term" value="F:alpha-galactosidase activity"/>
    <property type="evidence" value="ECO:0007669"/>
    <property type="project" value="UniProtKB-EC"/>
</dbReference>
<dbReference type="CDD" id="cd14792">
    <property type="entry name" value="GH27"/>
    <property type="match status" value="1"/>
</dbReference>
<evidence type="ECO:0000256" key="8">
    <source>
        <dbReference type="SAM" id="SignalP"/>
    </source>
</evidence>
<dbReference type="Pfam" id="PF17801">
    <property type="entry name" value="Melibiase_C"/>
    <property type="match status" value="1"/>
</dbReference>
<feature type="signal peptide" evidence="8">
    <location>
        <begin position="1"/>
        <end position="19"/>
    </location>
</feature>
<dbReference type="PRINTS" id="PR00740">
    <property type="entry name" value="GLHYDRLASE27"/>
</dbReference>
<dbReference type="GO" id="GO:0009311">
    <property type="term" value="P:oligosaccharide metabolic process"/>
    <property type="evidence" value="ECO:0007669"/>
    <property type="project" value="TreeGrafter"/>
</dbReference>
<evidence type="ECO:0000256" key="2">
    <source>
        <dbReference type="ARBA" id="ARBA00009743"/>
    </source>
</evidence>
<dbReference type="InterPro" id="IPR013780">
    <property type="entry name" value="Glyco_hydro_b"/>
</dbReference>
<evidence type="ECO:0000256" key="3">
    <source>
        <dbReference type="ARBA" id="ARBA00012755"/>
    </source>
</evidence>
<dbReference type="Gene3D" id="2.60.40.1180">
    <property type="entry name" value="Golgi alpha-mannosidase II"/>
    <property type="match status" value="1"/>
</dbReference>
<evidence type="ECO:0000256" key="4">
    <source>
        <dbReference type="ARBA" id="ARBA00022729"/>
    </source>
</evidence>
<dbReference type="FunFam" id="3.20.20.70:FF:000197">
    <property type="entry name" value="Alpha-galactosidase"/>
    <property type="match status" value="1"/>
</dbReference>
<dbReference type="InterPro" id="IPR000111">
    <property type="entry name" value="Glyco_hydro_27/36_CS"/>
</dbReference>
<comment type="similarity">
    <text evidence="2 7">Belongs to the glycosyl hydrolase 27 family.</text>
</comment>
<dbReference type="SUPFAM" id="SSF51445">
    <property type="entry name" value="(Trans)glycosidases"/>
    <property type="match status" value="1"/>
</dbReference>
<evidence type="ECO:0000256" key="1">
    <source>
        <dbReference type="ARBA" id="ARBA00001255"/>
    </source>
</evidence>
<evidence type="ECO:0000259" key="9">
    <source>
        <dbReference type="Pfam" id="PF17801"/>
    </source>
</evidence>
<protein>
    <recommendedName>
        <fullName evidence="3 7">Alpha-galactosidase</fullName>
        <ecNumber evidence="7">3.2.1.-</ecNumber>
    </recommendedName>
</protein>
<evidence type="ECO:0000313" key="11">
    <source>
        <dbReference type="WBParaSite" id="Pan_g22034.t1"/>
    </source>
</evidence>
<dbReference type="GO" id="GO:0016139">
    <property type="term" value="P:glycoside catabolic process"/>
    <property type="evidence" value="ECO:0007669"/>
    <property type="project" value="TreeGrafter"/>
</dbReference>
<evidence type="ECO:0000256" key="5">
    <source>
        <dbReference type="ARBA" id="ARBA00022801"/>
    </source>
</evidence>
<comment type="catalytic activity">
    <reaction evidence="1">
        <text>Hydrolysis of terminal, non-reducing alpha-D-galactose residues in alpha-D-galactosides, including galactose oligosaccharides, galactomannans and galactolipids.</text>
        <dbReference type="EC" id="3.2.1.22"/>
    </reaction>
</comment>
<evidence type="ECO:0000313" key="10">
    <source>
        <dbReference type="Proteomes" id="UP000492821"/>
    </source>
</evidence>
<dbReference type="PANTHER" id="PTHR11452:SF83">
    <property type="entry name" value="ALPHA-GALACTOSIDASE"/>
    <property type="match status" value="1"/>
</dbReference>
<dbReference type="InterPro" id="IPR017853">
    <property type="entry name" value="GH"/>
</dbReference>